<protein>
    <recommendedName>
        <fullName evidence="3">Fibronectin type-III domain-containing protein</fullName>
    </recommendedName>
</protein>
<accession>G2EGZ6</accession>
<dbReference type="InterPro" id="IPR036116">
    <property type="entry name" value="FN3_sf"/>
</dbReference>
<dbReference type="Proteomes" id="UP000003730">
    <property type="component" value="Unassembled WGS sequence"/>
</dbReference>
<keyword evidence="2" id="KW-1185">Reference proteome</keyword>
<reference evidence="1 2" key="1">
    <citation type="journal article" date="2008" name="Int. J. Syst. Evol. Microbiol.">
        <title>Bizionia argentinensis sp. nov., isolated from surface marine water in Antarctica.</title>
        <authorList>
            <person name="Bercovich A."/>
            <person name="Vazquez S.C."/>
            <person name="Yankilevich P."/>
            <person name="Coria S.H."/>
            <person name="Foti M."/>
            <person name="Hernandez E."/>
            <person name="Vidal A."/>
            <person name="Ruberto L."/>
            <person name="Melo C."/>
            <person name="Marenssi S."/>
            <person name="Criscuolo M."/>
            <person name="Memoli M."/>
            <person name="Arguelles M."/>
            <person name="Mac Cormack W.P."/>
        </authorList>
    </citation>
    <scope>NUCLEOTIDE SEQUENCE [LARGE SCALE GENOMIC DNA]</scope>
    <source>
        <strain evidence="1 2">JUB59</strain>
    </source>
</reference>
<evidence type="ECO:0000313" key="1">
    <source>
        <dbReference type="EMBL" id="EGV42230.1"/>
    </source>
</evidence>
<evidence type="ECO:0000313" key="2">
    <source>
        <dbReference type="Proteomes" id="UP000003730"/>
    </source>
</evidence>
<dbReference type="OrthoDB" id="1121506at2"/>
<dbReference type="InterPro" id="IPR013783">
    <property type="entry name" value="Ig-like_fold"/>
</dbReference>
<gene>
    <name evidence="1" type="ORF">BZARG_383</name>
</gene>
<dbReference type="Gene3D" id="2.60.40.10">
    <property type="entry name" value="Immunoglobulins"/>
    <property type="match status" value="2"/>
</dbReference>
<proteinExistence type="predicted"/>
<dbReference type="STRING" id="1046627.BZARG_383"/>
<dbReference type="AlphaFoldDB" id="G2EGZ6"/>
<dbReference type="EMBL" id="AFXZ01000067">
    <property type="protein sequence ID" value="EGV42230.1"/>
    <property type="molecule type" value="Genomic_DNA"/>
</dbReference>
<dbReference type="SUPFAM" id="SSF49265">
    <property type="entry name" value="Fibronectin type III"/>
    <property type="match status" value="1"/>
</dbReference>
<evidence type="ECO:0008006" key="3">
    <source>
        <dbReference type="Google" id="ProtNLM"/>
    </source>
</evidence>
<organism evidence="1 2">
    <name type="scientific">Bizionia argentinensis JUB59</name>
    <dbReference type="NCBI Taxonomy" id="1046627"/>
    <lineage>
        <taxon>Bacteria</taxon>
        <taxon>Pseudomonadati</taxon>
        <taxon>Bacteroidota</taxon>
        <taxon>Flavobacteriia</taxon>
        <taxon>Flavobacteriales</taxon>
        <taxon>Flavobacteriaceae</taxon>
        <taxon>Bizionia</taxon>
    </lineage>
</organism>
<dbReference type="RefSeq" id="WP_008639688.1">
    <property type="nucleotide sequence ID" value="NZ_AFXZ01000067.1"/>
</dbReference>
<name>G2EGZ6_9FLAO</name>
<comment type="caution">
    <text evidence="1">The sequence shown here is derived from an EMBL/GenBank/DDBJ whole genome shotgun (WGS) entry which is preliminary data.</text>
</comment>
<sequence>MKKGLYLIIVLVAFNCSEIIEVENISNNTISILAPTDTSVLTEANVQFSWNLVEDAERYKLQIATPNFQNTLAIKEDTIITATSFSKSLNSGNYEWRVRAENSDYHTKYATQGFSVLESDAVNISNEDIILLAPANSIIFNTTDTINFSWETILNAENYTIQIATPNFANALEIIENETVNTTSFSISNMDAQGYEWRVKARNLEYETAYTIQSFTVEE</sequence>
<dbReference type="eggNOG" id="COG4733">
    <property type="taxonomic scope" value="Bacteria"/>
</dbReference>